<keyword evidence="2" id="KW-1185">Reference proteome</keyword>
<protein>
    <recommendedName>
        <fullName evidence="3">HEPN domain-containing protein</fullName>
    </recommendedName>
</protein>
<sequence length="63" mass="6972">MFESSKSHLEEVGEDYFEHQSVAFNYSLRCLKAALMAFVHGLVPGSYETSASELVSSLAEGRK</sequence>
<dbReference type="Proteomes" id="UP001143362">
    <property type="component" value="Unassembled WGS sequence"/>
</dbReference>
<gene>
    <name evidence="1" type="ORF">EYC98_03305</name>
</gene>
<dbReference type="EMBL" id="SHNN01000001">
    <property type="protein sequence ID" value="MCX2979887.1"/>
    <property type="molecule type" value="Genomic_DNA"/>
</dbReference>
<comment type="caution">
    <text evidence="1">The sequence shown here is derived from an EMBL/GenBank/DDBJ whole genome shotgun (WGS) entry which is preliminary data.</text>
</comment>
<dbReference type="Pfam" id="PF19883">
    <property type="entry name" value="DUF6356"/>
    <property type="match status" value="1"/>
</dbReference>
<name>A0ABT3TC67_9GAMM</name>
<reference evidence="1" key="1">
    <citation type="submission" date="2019-02" db="EMBL/GenBank/DDBJ databases">
        <authorList>
            <person name="Li S.-H."/>
        </authorList>
    </citation>
    <scope>NUCLEOTIDE SEQUENCE</scope>
    <source>
        <strain evidence="1">IMCC14734</strain>
    </source>
</reference>
<accession>A0ABT3TC67</accession>
<evidence type="ECO:0000313" key="1">
    <source>
        <dbReference type="EMBL" id="MCX2979887.1"/>
    </source>
</evidence>
<organism evidence="1 2">
    <name type="scientific">Candidatus Litorirhabdus singularis</name>
    <dbReference type="NCBI Taxonomy" id="2518993"/>
    <lineage>
        <taxon>Bacteria</taxon>
        <taxon>Pseudomonadati</taxon>
        <taxon>Pseudomonadota</taxon>
        <taxon>Gammaproteobacteria</taxon>
        <taxon>Cellvibrionales</taxon>
        <taxon>Halieaceae</taxon>
        <taxon>Candidatus Litorirhabdus</taxon>
    </lineage>
</organism>
<dbReference type="InterPro" id="IPR045936">
    <property type="entry name" value="DUF6356"/>
</dbReference>
<proteinExistence type="predicted"/>
<evidence type="ECO:0000313" key="2">
    <source>
        <dbReference type="Proteomes" id="UP001143362"/>
    </source>
</evidence>
<dbReference type="RefSeq" id="WP_279243875.1">
    <property type="nucleotide sequence ID" value="NZ_SHNN01000001.1"/>
</dbReference>
<evidence type="ECO:0008006" key="3">
    <source>
        <dbReference type="Google" id="ProtNLM"/>
    </source>
</evidence>